<sequence length="177" mass="19274">MAIFINGIILLLGAIFTLGVDATPAPLGGAFTGLTNHRHLLPLGPDKTGHALRATCTNGVPASTQHPASYAIDNYTVVMPAENWTSYMIRDDWYAEHFVSGPHYMSFTHSSDPYGPFKCQYACNAADNCSAYFAWYEHIGTTDEHFNCVLFDAIVPPSIFIETSGTIAAGAYDRLCD</sequence>
<evidence type="ECO:0008006" key="4">
    <source>
        <dbReference type="Google" id="ProtNLM"/>
    </source>
</evidence>
<keyword evidence="3" id="KW-1185">Reference proteome</keyword>
<name>A0ABQ0GAZ7_9PEZI</name>
<reference evidence="2 3" key="1">
    <citation type="submission" date="2024-09" db="EMBL/GenBank/DDBJ databases">
        <title>Itraconazole resistance in Madurella fahalii resulting from another homologue of gene encoding cytochrome P450 14-alpha sterol demethylase (CYP51).</title>
        <authorList>
            <person name="Yoshioka I."/>
            <person name="Fahal A.H."/>
            <person name="Kaneko S."/>
            <person name="Yaguchi T."/>
        </authorList>
    </citation>
    <scope>NUCLEOTIDE SEQUENCE [LARGE SCALE GENOMIC DNA]</scope>
    <source>
        <strain evidence="2 3">IFM 68171</strain>
    </source>
</reference>
<dbReference type="RefSeq" id="XP_070916580.1">
    <property type="nucleotide sequence ID" value="XM_071060479.1"/>
</dbReference>
<dbReference type="EMBL" id="BAAFSV010000002">
    <property type="protein sequence ID" value="GAB1314849.1"/>
    <property type="molecule type" value="Genomic_DNA"/>
</dbReference>
<dbReference type="Proteomes" id="UP001628179">
    <property type="component" value="Unassembled WGS sequence"/>
</dbReference>
<comment type="caution">
    <text evidence="2">The sequence shown here is derived from an EMBL/GenBank/DDBJ whole genome shotgun (WGS) entry which is preliminary data.</text>
</comment>
<proteinExistence type="predicted"/>
<keyword evidence="1" id="KW-0732">Signal</keyword>
<evidence type="ECO:0000313" key="2">
    <source>
        <dbReference type="EMBL" id="GAB1314849.1"/>
    </source>
</evidence>
<feature type="chain" id="PRO_5045754478" description="Apple domain-containing protein" evidence="1">
    <location>
        <begin position="23"/>
        <end position="177"/>
    </location>
</feature>
<organism evidence="2 3">
    <name type="scientific">Madurella fahalii</name>
    <dbReference type="NCBI Taxonomy" id="1157608"/>
    <lineage>
        <taxon>Eukaryota</taxon>
        <taxon>Fungi</taxon>
        <taxon>Dikarya</taxon>
        <taxon>Ascomycota</taxon>
        <taxon>Pezizomycotina</taxon>
        <taxon>Sordariomycetes</taxon>
        <taxon>Sordariomycetidae</taxon>
        <taxon>Sordariales</taxon>
        <taxon>Sordariales incertae sedis</taxon>
        <taxon>Madurella</taxon>
    </lineage>
</organism>
<feature type="signal peptide" evidence="1">
    <location>
        <begin position="1"/>
        <end position="22"/>
    </location>
</feature>
<accession>A0ABQ0GAZ7</accession>
<gene>
    <name evidence="2" type="ORF">MFIFM68171_05059</name>
</gene>
<evidence type="ECO:0000313" key="3">
    <source>
        <dbReference type="Proteomes" id="UP001628179"/>
    </source>
</evidence>
<protein>
    <recommendedName>
        <fullName evidence="4">Apple domain-containing protein</fullName>
    </recommendedName>
</protein>
<evidence type="ECO:0000256" key="1">
    <source>
        <dbReference type="SAM" id="SignalP"/>
    </source>
</evidence>
<dbReference type="GeneID" id="98175802"/>